<dbReference type="CDD" id="cd00077">
    <property type="entry name" value="HDc"/>
    <property type="match status" value="1"/>
</dbReference>
<feature type="transmembrane region" description="Helical" evidence="2">
    <location>
        <begin position="285"/>
        <end position="304"/>
    </location>
</feature>
<accession>A0A0B5FUZ8</accession>
<feature type="transmembrane region" description="Helical" evidence="2">
    <location>
        <begin position="429"/>
        <end position="448"/>
    </location>
</feature>
<evidence type="ECO:0000313" key="4">
    <source>
        <dbReference type="EMBL" id="AJF08010.1"/>
    </source>
</evidence>
<evidence type="ECO:0000256" key="2">
    <source>
        <dbReference type="SAM" id="Phobius"/>
    </source>
</evidence>
<dbReference type="Pfam" id="PF07698">
    <property type="entry name" value="7TM-7TMR_HD"/>
    <property type="match status" value="1"/>
</dbReference>
<dbReference type="NCBIfam" id="TIGR00277">
    <property type="entry name" value="HDIG"/>
    <property type="match status" value="1"/>
</dbReference>
<dbReference type="InterPro" id="IPR006674">
    <property type="entry name" value="HD_domain"/>
</dbReference>
<feature type="transmembrane region" description="Helical" evidence="2">
    <location>
        <begin position="359"/>
        <end position="376"/>
    </location>
</feature>
<keyword evidence="5" id="KW-1185">Reference proteome</keyword>
<dbReference type="PANTHER" id="PTHR36442:SF1">
    <property type="entry name" value="CYCLIC-DI-AMP PHOSPHODIESTERASE PGPH"/>
    <property type="match status" value="1"/>
</dbReference>
<dbReference type="GO" id="GO:0016787">
    <property type="term" value="F:hydrolase activity"/>
    <property type="evidence" value="ECO:0007669"/>
    <property type="project" value="UniProtKB-KW"/>
</dbReference>
<dbReference type="KEGG" id="gsb:GSUB_10510"/>
<feature type="transmembrane region" description="Helical" evidence="2">
    <location>
        <begin position="12"/>
        <end position="32"/>
    </location>
</feature>
<protein>
    <submittedName>
        <fullName evidence="4">Phosphohydrolase</fullName>
    </submittedName>
</protein>
<keyword evidence="2" id="KW-1133">Transmembrane helix</keyword>
<dbReference type="Pfam" id="PF07697">
    <property type="entry name" value="7TMR-HDED"/>
    <property type="match status" value="1"/>
</dbReference>
<dbReference type="EMBL" id="CP010311">
    <property type="protein sequence ID" value="AJF08010.1"/>
    <property type="molecule type" value="Genomic_DNA"/>
</dbReference>
<name>A0A0B5FUZ8_9BACT</name>
<evidence type="ECO:0000313" key="5">
    <source>
        <dbReference type="Proteomes" id="UP000035036"/>
    </source>
</evidence>
<dbReference type="HOGENOM" id="CLU_015767_1_2_7"/>
<organism evidence="4 5">
    <name type="scientific">Geoalkalibacter subterraneus</name>
    <dbReference type="NCBI Taxonomy" id="483547"/>
    <lineage>
        <taxon>Bacteria</taxon>
        <taxon>Pseudomonadati</taxon>
        <taxon>Thermodesulfobacteriota</taxon>
        <taxon>Desulfuromonadia</taxon>
        <taxon>Desulfuromonadales</taxon>
        <taxon>Geoalkalibacteraceae</taxon>
        <taxon>Geoalkalibacter</taxon>
    </lineage>
</organism>
<evidence type="ECO:0000259" key="3">
    <source>
        <dbReference type="PROSITE" id="PS51831"/>
    </source>
</evidence>
<dbReference type="SMART" id="SM00471">
    <property type="entry name" value="HDc"/>
    <property type="match status" value="1"/>
</dbReference>
<dbReference type="InterPro" id="IPR011624">
    <property type="entry name" value="Metal-dep_PHydrolase_7TM_extra"/>
</dbReference>
<dbReference type="AlphaFoldDB" id="A0A0B5FUZ8"/>
<feature type="transmembrane region" description="Helical" evidence="2">
    <location>
        <begin position="324"/>
        <end position="347"/>
    </location>
</feature>
<sequence>MPIVLTEAQQNRILLLFLCLVLTVIIVPKGGFVPDYYSPGDVASRDVKAPRNMMIPDEALTEKKRQEAREAVRPVYDFDAEVTAELGDRLIQALRIIDPLAEGEEPDPEIRQTLEDALDAGISDEEFSVLSRLPVSDDLLHDIRQVLNFSSVPMIVANRKVFLNDAEKGVVVRDLRSQQENTVGRSDEVIGMGDAQEMLRARLDSVEALSKREREVLFALTQRLLRPNLTFNKEETESRKTAAMASVTPVFFQVKKGEMIVREGERVNEEQIKKLRAMRDIGSDYSVLTMGFGLFLATLILVLVGHRFATRNIRKYRPNGRDLLFISLTFTGLFILIKLSIFVSTALESAFPYIESTSYYYAFPFAVGAMLVRLVLNSEIAFVFAALSSVLIGVLFGNSLVISGFALVSSVTGAHWVRHCKTRSTLYRAGMWISLVNVGTVVAIHFMAGRMVDIHLLHKMGFALAGGIVCAIIVNGTIPLIESVFKYTTDIKLLELANMNAPVLRELMVQAPGTYHHSIIVGNLAEAAAEEINANPLLARVAAYYHDIGKIRKPLYFIENTGNSANKHDKLAPSMSALILMAHVKDGVEIARENKLGEQLVDIIRQHHGTALIKFFYDKAKSKEDPGVQQVDERDYRYPGPRPQSREAALIMLADAVEAASRTLTEPTPARIQGMVQKIINNIFIDGQLNECELTLKDLNNIAKSFNRILAGIFHHRVDYPEPAYKERDKDGGKKKVIEDTNREPAKETKDREADPPKGGAEDLKRLGMS</sequence>
<feature type="transmembrane region" description="Helical" evidence="2">
    <location>
        <begin position="460"/>
        <end position="481"/>
    </location>
</feature>
<proteinExistence type="predicted"/>
<keyword evidence="2" id="KW-0812">Transmembrane</keyword>
<evidence type="ECO:0000256" key="1">
    <source>
        <dbReference type="SAM" id="MobiDB-lite"/>
    </source>
</evidence>
<dbReference type="Pfam" id="PF01966">
    <property type="entry name" value="HD"/>
    <property type="match status" value="1"/>
</dbReference>
<dbReference type="InterPro" id="IPR006675">
    <property type="entry name" value="HDIG_dom"/>
</dbReference>
<dbReference type="InterPro" id="IPR052722">
    <property type="entry name" value="PgpH_phosphodiesterase"/>
</dbReference>
<feature type="domain" description="HD" evidence="3">
    <location>
        <begin position="514"/>
        <end position="660"/>
    </location>
</feature>
<dbReference type="STRING" id="483547.GSUB_10510"/>
<dbReference type="PANTHER" id="PTHR36442">
    <property type="entry name" value="CYCLIC-DI-AMP PHOSPHODIESTERASE PGPH"/>
    <property type="match status" value="1"/>
</dbReference>
<keyword evidence="2" id="KW-0472">Membrane</keyword>
<feature type="region of interest" description="Disordered" evidence="1">
    <location>
        <begin position="724"/>
        <end position="770"/>
    </location>
</feature>
<dbReference type="SUPFAM" id="SSF109604">
    <property type="entry name" value="HD-domain/PDEase-like"/>
    <property type="match status" value="1"/>
</dbReference>
<gene>
    <name evidence="4" type="ORF">GSUB_10510</name>
</gene>
<reference evidence="4 5" key="1">
    <citation type="journal article" date="2015" name="Genome Announc.">
        <title>Genomes of Geoalkalibacter ferrihydriticus Z-0531T and Geoalkalibacter subterraneus Red1T, Two Haloalkaliphilic Metal-Reducing Deltaproteobacteria.</title>
        <authorList>
            <person name="Badalamenti J.P."/>
            <person name="Krajmalnik-Brown R."/>
            <person name="Torres C.I."/>
            <person name="Bond D.R."/>
        </authorList>
    </citation>
    <scope>NUCLEOTIDE SEQUENCE [LARGE SCALE GENOMIC DNA]</scope>
    <source>
        <strain evidence="4 5">Red1</strain>
    </source>
</reference>
<dbReference type="InterPro" id="IPR003607">
    <property type="entry name" value="HD/PDEase_dom"/>
</dbReference>
<dbReference type="Proteomes" id="UP000035036">
    <property type="component" value="Chromosome"/>
</dbReference>
<dbReference type="InterPro" id="IPR011621">
    <property type="entry name" value="Metal-dep_PHydrolase_7TM_intra"/>
</dbReference>
<dbReference type="PROSITE" id="PS51831">
    <property type="entry name" value="HD"/>
    <property type="match status" value="1"/>
</dbReference>
<feature type="transmembrane region" description="Helical" evidence="2">
    <location>
        <begin position="383"/>
        <end position="409"/>
    </location>
</feature>
<keyword evidence="4" id="KW-0378">Hydrolase</keyword>
<dbReference type="Gene3D" id="1.10.3210.10">
    <property type="entry name" value="Hypothetical protein af1432"/>
    <property type="match status" value="1"/>
</dbReference>